<accession>A0A0D6EIS5</accession>
<sequence length="694" mass="77695">MPSVRTLFHQPTAQQVEDAPDTKFRLWLNERHDLNLRDYHELHLWSISEMDAFWTAVWDYTGILGERTDQARLFDDSQPMDQVNPGLIRANLNYAENMLLSHPYARSSHRALISLIEPASLNDLDSSLARTLSFEELYQEVRLLAHTLRTEFDLKPGDRVAAFSPSNAEAVILCLAVLAIGGVWSSCPSEFGTQAVLERLEQIEPKVLLTADSYRYAGKTHAIYPKLQQVLARLPSVKHVIVVGHLHHDREPREKFPVKKEREGRTWLSWNEAVRRGEGAQKEIRFHRGSAMEAQWVLYSSGTTGKPKAIVHSVGGMVLSQKMVHTLHNCIKPGDAQMTFTTLGWMMWNHMVGCLGNGVAAVLYDGSPFHPSPSTLWALASRFKITVLGLSPRYLQTLDTAGYEPKTEFDLRCVEQIQLAGSVLKPHLYDWMREKVGKHVWVNNGTGGTDICNLFIGSAKSLAMYHGELQCLALGMDLQAWDDDGKPVIDKTGDMVITRPFPNQPIGFWGPDGLERYHAAYFEGYPGKAVWQHGDWIEVHSETGGVMVYGRSDGVLNPGGVRFGSSEIYSVVEEIEGVDDCLAVGQRLPDGDERFILFVKPKAGPLSPDLTDRIKQALRTALSTRHVPAKIIHLEKIPYTTNMKKLEVPTKKLVNGAKWEALNLSSAEDPECLKVFVDHPELRLTPATGTKAKL</sequence>
<evidence type="ECO:0000256" key="2">
    <source>
        <dbReference type="ARBA" id="ARBA00022598"/>
    </source>
</evidence>
<evidence type="ECO:0000259" key="6">
    <source>
        <dbReference type="Pfam" id="PF13193"/>
    </source>
</evidence>
<dbReference type="GO" id="GO:0030729">
    <property type="term" value="F:acetoacetate-CoA ligase activity"/>
    <property type="evidence" value="ECO:0007669"/>
    <property type="project" value="InterPro"/>
</dbReference>
<dbReference type="InterPro" id="IPR042099">
    <property type="entry name" value="ANL_N_sf"/>
</dbReference>
<gene>
    <name evidence="7" type="primary">SPOSA6832_01357</name>
</gene>
<dbReference type="InterPro" id="IPR025110">
    <property type="entry name" value="AMP-bd_C"/>
</dbReference>
<dbReference type="InterPro" id="IPR045851">
    <property type="entry name" value="AMP-bd_C_sf"/>
</dbReference>
<dbReference type="EMBL" id="CENE01000004">
    <property type="protein sequence ID" value="CEQ39791.1"/>
    <property type="molecule type" value="Genomic_DNA"/>
</dbReference>
<dbReference type="PANTHER" id="PTHR42921">
    <property type="entry name" value="ACETOACETYL-COA SYNTHETASE"/>
    <property type="match status" value="1"/>
</dbReference>
<dbReference type="PANTHER" id="PTHR42921:SF1">
    <property type="entry name" value="ACETOACETYL-COA SYNTHETASE"/>
    <property type="match status" value="1"/>
</dbReference>
<keyword evidence="2" id="KW-0436">Ligase</keyword>
<dbReference type="Pfam" id="PF13193">
    <property type="entry name" value="AMP-binding_C"/>
    <property type="match status" value="1"/>
</dbReference>
<organism evidence="7 8">
    <name type="scientific">Sporidiobolus salmonicolor</name>
    <name type="common">Yeast-like fungus</name>
    <name type="synonym">Sporobolomyces salmonicolor</name>
    <dbReference type="NCBI Taxonomy" id="5005"/>
    <lineage>
        <taxon>Eukaryota</taxon>
        <taxon>Fungi</taxon>
        <taxon>Dikarya</taxon>
        <taxon>Basidiomycota</taxon>
        <taxon>Pucciniomycotina</taxon>
        <taxon>Microbotryomycetes</taxon>
        <taxon>Sporidiobolales</taxon>
        <taxon>Sporidiobolaceae</taxon>
        <taxon>Sporobolomyces</taxon>
    </lineage>
</organism>
<dbReference type="SUPFAM" id="SSF56801">
    <property type="entry name" value="Acetyl-CoA synthetase-like"/>
    <property type="match status" value="1"/>
</dbReference>
<evidence type="ECO:0000259" key="5">
    <source>
        <dbReference type="Pfam" id="PF00501"/>
    </source>
</evidence>
<protein>
    <submittedName>
        <fullName evidence="7">SPOSA6832_01357-mRNA-1:cds</fullName>
    </submittedName>
</protein>
<evidence type="ECO:0000313" key="7">
    <source>
        <dbReference type="EMBL" id="CEQ39791.1"/>
    </source>
</evidence>
<dbReference type="InterPro" id="IPR005914">
    <property type="entry name" value="Acac_CoA_synth"/>
</dbReference>
<dbReference type="PROSITE" id="PS00455">
    <property type="entry name" value="AMP_BINDING"/>
    <property type="match status" value="1"/>
</dbReference>
<reference evidence="8" key="1">
    <citation type="submission" date="2015-02" db="EMBL/GenBank/DDBJ databases">
        <authorList>
            <person name="Gon?alves P."/>
        </authorList>
    </citation>
    <scope>NUCLEOTIDE SEQUENCE [LARGE SCALE GENOMIC DNA]</scope>
</reference>
<evidence type="ECO:0000256" key="4">
    <source>
        <dbReference type="ARBA" id="ARBA00022840"/>
    </source>
</evidence>
<keyword evidence="4" id="KW-0067">ATP-binding</keyword>
<dbReference type="Proteomes" id="UP000243876">
    <property type="component" value="Unassembled WGS sequence"/>
</dbReference>
<keyword evidence="3" id="KW-0547">Nucleotide-binding</keyword>
<feature type="domain" description="AMP-binding enzyme C-terminal" evidence="6">
    <location>
        <begin position="569"/>
        <end position="644"/>
    </location>
</feature>
<feature type="domain" description="AMP-dependent synthetase/ligase" evidence="5">
    <location>
        <begin position="129"/>
        <end position="500"/>
    </location>
</feature>
<dbReference type="OrthoDB" id="10253869at2759"/>
<evidence type="ECO:0000256" key="3">
    <source>
        <dbReference type="ARBA" id="ARBA00022741"/>
    </source>
</evidence>
<dbReference type="AlphaFoldDB" id="A0A0D6EIS5"/>
<keyword evidence="8" id="KW-1185">Reference proteome</keyword>
<evidence type="ECO:0000313" key="8">
    <source>
        <dbReference type="Proteomes" id="UP000243876"/>
    </source>
</evidence>
<dbReference type="GO" id="GO:0005524">
    <property type="term" value="F:ATP binding"/>
    <property type="evidence" value="ECO:0007669"/>
    <property type="project" value="UniProtKB-KW"/>
</dbReference>
<dbReference type="GO" id="GO:0006629">
    <property type="term" value="P:lipid metabolic process"/>
    <property type="evidence" value="ECO:0007669"/>
    <property type="project" value="InterPro"/>
</dbReference>
<name>A0A0D6EIS5_SPOSA</name>
<dbReference type="Pfam" id="PF00501">
    <property type="entry name" value="AMP-binding"/>
    <property type="match status" value="1"/>
</dbReference>
<dbReference type="InterPro" id="IPR000873">
    <property type="entry name" value="AMP-dep_synth/lig_dom"/>
</dbReference>
<dbReference type="InterPro" id="IPR020845">
    <property type="entry name" value="AMP-binding_CS"/>
</dbReference>
<dbReference type="Gene3D" id="3.30.300.30">
    <property type="match status" value="1"/>
</dbReference>
<comment type="similarity">
    <text evidence="1">Belongs to the ATP-dependent AMP-binding enzyme family.</text>
</comment>
<dbReference type="Gene3D" id="3.40.50.12780">
    <property type="entry name" value="N-terminal domain of ligase-like"/>
    <property type="match status" value="1"/>
</dbReference>
<dbReference type="NCBIfam" id="TIGR01217">
    <property type="entry name" value="ac_ac_CoA_syn"/>
    <property type="match status" value="1"/>
</dbReference>
<proteinExistence type="inferred from homology"/>
<dbReference type="NCBIfam" id="NF002937">
    <property type="entry name" value="PRK03584.1"/>
    <property type="match status" value="1"/>
</dbReference>
<evidence type="ECO:0000256" key="1">
    <source>
        <dbReference type="ARBA" id="ARBA00006432"/>
    </source>
</evidence>